<dbReference type="PANTHER" id="PTHR32507:SF8">
    <property type="entry name" value="CNH1P"/>
    <property type="match status" value="1"/>
</dbReference>
<evidence type="ECO:0000256" key="1">
    <source>
        <dbReference type="ARBA" id="ARBA00004651"/>
    </source>
</evidence>
<feature type="transmembrane region" description="Helical" evidence="8">
    <location>
        <begin position="218"/>
        <end position="237"/>
    </location>
</feature>
<feature type="transmembrane region" description="Helical" evidence="8">
    <location>
        <begin position="89"/>
        <end position="111"/>
    </location>
</feature>
<name>A0A849VF97_9GAMM</name>
<evidence type="ECO:0000256" key="2">
    <source>
        <dbReference type="ARBA" id="ARBA00022448"/>
    </source>
</evidence>
<feature type="transmembrane region" description="Helical" evidence="8">
    <location>
        <begin position="338"/>
        <end position="360"/>
    </location>
</feature>
<accession>A0A849VF97</accession>
<reference evidence="10 11" key="1">
    <citation type="submission" date="2020-04" db="EMBL/GenBank/DDBJ databases">
        <title>Pseudoalteromonas caenipelagi sp. nov., isolated from a tidal flat.</title>
        <authorList>
            <person name="Park S."/>
            <person name="Yoon J.-H."/>
        </authorList>
    </citation>
    <scope>NUCLEOTIDE SEQUENCE [LARGE SCALE GENOMIC DNA]</scope>
    <source>
        <strain evidence="10 11">JBTF-M23</strain>
    </source>
</reference>
<proteinExistence type="predicted"/>
<keyword evidence="2" id="KW-0813">Transport</keyword>
<feature type="transmembrane region" description="Helical" evidence="8">
    <location>
        <begin position="306"/>
        <end position="326"/>
    </location>
</feature>
<keyword evidence="11" id="KW-1185">Reference proteome</keyword>
<keyword evidence="7 8" id="KW-0472">Membrane</keyword>
<evidence type="ECO:0000313" key="10">
    <source>
        <dbReference type="EMBL" id="NOU51845.1"/>
    </source>
</evidence>
<feature type="domain" description="Cation/H+ exchanger transmembrane" evidence="9">
    <location>
        <begin position="13"/>
        <end position="389"/>
    </location>
</feature>
<keyword evidence="3" id="KW-0050">Antiport</keyword>
<gene>
    <name evidence="10" type="ORF">HG263_15010</name>
</gene>
<dbReference type="PANTHER" id="PTHR32507">
    <property type="entry name" value="NA(+)/H(+) ANTIPORTER 1"/>
    <property type="match status" value="1"/>
</dbReference>
<feature type="transmembrane region" description="Helical" evidence="8">
    <location>
        <begin position="117"/>
        <end position="139"/>
    </location>
</feature>
<dbReference type="Pfam" id="PF00999">
    <property type="entry name" value="Na_H_Exchanger"/>
    <property type="match status" value="1"/>
</dbReference>
<evidence type="ECO:0000256" key="5">
    <source>
        <dbReference type="ARBA" id="ARBA00022989"/>
    </source>
</evidence>
<comment type="caution">
    <text evidence="10">The sequence shown here is derived from an EMBL/GenBank/DDBJ whole genome shotgun (WGS) entry which is preliminary data.</text>
</comment>
<sequence length="400" mass="43896">MTDYALACVGVAIFIYSISVRQIKRAELTGPIWFVSLGALLGWWFADGWHFQIQDSEIVLPIIELTLAIVLFTDAAKTRLRVLFHSYQLPLLMLLVALPITMLLGALLAHWLLALSWLYAALLAVIISPTDADLCKGFITQKKAPANLREAINIESGLNDGLCIPVFVFLLAVADGQAQSSWLGLLGLFCKEVGIALLVAALITALAIAAIKAAHRRHLFALNSSPFLFIGIVIAIFSLTESLHGSGFIAVFVSGLLFDKFYQHSFKENLIEDSEHIADFASLLIWVLFGMVVSQTLNFNGNLYEWLYALLAVSVIRIIPVLLSLIPSQIGLEGKLTLAWFGPKGLASVILTLMLLQANIEGTELIAHVAAYTILLSVFLHGISTRPIALRFFKRNKEAK</sequence>
<dbReference type="GO" id="GO:1902600">
    <property type="term" value="P:proton transmembrane transport"/>
    <property type="evidence" value="ECO:0007669"/>
    <property type="project" value="InterPro"/>
</dbReference>
<evidence type="ECO:0000256" key="6">
    <source>
        <dbReference type="ARBA" id="ARBA00023065"/>
    </source>
</evidence>
<comment type="subcellular location">
    <subcellularLocation>
        <location evidence="1">Cell membrane</location>
        <topology evidence="1">Multi-pass membrane protein</topology>
    </subcellularLocation>
</comment>
<evidence type="ECO:0000313" key="11">
    <source>
        <dbReference type="Proteomes" id="UP000586305"/>
    </source>
</evidence>
<dbReference type="EMBL" id="JABBPG010000006">
    <property type="protein sequence ID" value="NOU51845.1"/>
    <property type="molecule type" value="Genomic_DNA"/>
</dbReference>
<feature type="transmembrane region" description="Helical" evidence="8">
    <location>
        <begin position="28"/>
        <end position="46"/>
    </location>
</feature>
<feature type="transmembrane region" description="Helical" evidence="8">
    <location>
        <begin position="366"/>
        <end position="385"/>
    </location>
</feature>
<feature type="transmembrane region" description="Helical" evidence="8">
    <location>
        <begin position="283"/>
        <end position="300"/>
    </location>
</feature>
<dbReference type="InterPro" id="IPR006153">
    <property type="entry name" value="Cation/H_exchanger_TM"/>
</dbReference>
<evidence type="ECO:0000259" key="9">
    <source>
        <dbReference type="Pfam" id="PF00999"/>
    </source>
</evidence>
<protein>
    <submittedName>
        <fullName evidence="10">Sodium:proton antiporter</fullName>
    </submittedName>
</protein>
<dbReference type="GO" id="GO:0005886">
    <property type="term" value="C:plasma membrane"/>
    <property type="evidence" value="ECO:0007669"/>
    <property type="project" value="UniProtKB-SubCell"/>
</dbReference>
<dbReference type="AlphaFoldDB" id="A0A849VF97"/>
<feature type="transmembrane region" description="Helical" evidence="8">
    <location>
        <begin position="151"/>
        <end position="173"/>
    </location>
</feature>
<dbReference type="Proteomes" id="UP000586305">
    <property type="component" value="Unassembled WGS sequence"/>
</dbReference>
<dbReference type="GO" id="GO:0015297">
    <property type="term" value="F:antiporter activity"/>
    <property type="evidence" value="ECO:0007669"/>
    <property type="project" value="UniProtKB-KW"/>
</dbReference>
<evidence type="ECO:0000256" key="7">
    <source>
        <dbReference type="ARBA" id="ARBA00023136"/>
    </source>
</evidence>
<feature type="transmembrane region" description="Helical" evidence="8">
    <location>
        <begin position="193"/>
        <end position="211"/>
    </location>
</feature>
<dbReference type="RefSeq" id="WP_171626896.1">
    <property type="nucleotide sequence ID" value="NZ_JABBPG010000006.1"/>
</dbReference>
<organism evidence="10 11">
    <name type="scientific">Pseudoalteromonas caenipelagi</name>
    <dbReference type="NCBI Taxonomy" id="2726988"/>
    <lineage>
        <taxon>Bacteria</taxon>
        <taxon>Pseudomonadati</taxon>
        <taxon>Pseudomonadota</taxon>
        <taxon>Gammaproteobacteria</taxon>
        <taxon>Alteromonadales</taxon>
        <taxon>Pseudoalteromonadaceae</taxon>
        <taxon>Pseudoalteromonas</taxon>
    </lineage>
</organism>
<keyword evidence="4 8" id="KW-0812">Transmembrane</keyword>
<evidence type="ECO:0000256" key="8">
    <source>
        <dbReference type="SAM" id="Phobius"/>
    </source>
</evidence>
<keyword evidence="6" id="KW-0406">Ion transport</keyword>
<evidence type="ECO:0000256" key="3">
    <source>
        <dbReference type="ARBA" id="ARBA00022449"/>
    </source>
</evidence>
<evidence type="ECO:0000256" key="4">
    <source>
        <dbReference type="ARBA" id="ARBA00022692"/>
    </source>
</evidence>
<feature type="transmembrane region" description="Helical" evidence="8">
    <location>
        <begin position="58"/>
        <end position="77"/>
    </location>
</feature>
<keyword evidence="5 8" id="KW-1133">Transmembrane helix</keyword>